<comment type="caution">
    <text evidence="2">The sequence shown here is derived from an EMBL/GenBank/DDBJ whole genome shotgun (WGS) entry which is preliminary data.</text>
</comment>
<evidence type="ECO:0000313" key="2">
    <source>
        <dbReference type="EMBL" id="KAF9502677.1"/>
    </source>
</evidence>
<keyword evidence="3" id="KW-1185">Reference proteome</keyword>
<organism evidence="2 3">
    <name type="scientific">Hydnum rufescens UP504</name>
    <dbReference type="NCBI Taxonomy" id="1448309"/>
    <lineage>
        <taxon>Eukaryota</taxon>
        <taxon>Fungi</taxon>
        <taxon>Dikarya</taxon>
        <taxon>Basidiomycota</taxon>
        <taxon>Agaricomycotina</taxon>
        <taxon>Agaricomycetes</taxon>
        <taxon>Cantharellales</taxon>
        <taxon>Hydnaceae</taxon>
        <taxon>Hydnum</taxon>
    </lineage>
</organism>
<feature type="region of interest" description="Disordered" evidence="1">
    <location>
        <begin position="150"/>
        <end position="181"/>
    </location>
</feature>
<evidence type="ECO:0000313" key="3">
    <source>
        <dbReference type="Proteomes" id="UP000886523"/>
    </source>
</evidence>
<gene>
    <name evidence="2" type="ORF">BS47DRAFT_1403260</name>
</gene>
<evidence type="ECO:0000256" key="1">
    <source>
        <dbReference type="SAM" id="MobiDB-lite"/>
    </source>
</evidence>
<protein>
    <submittedName>
        <fullName evidence="2">Uncharacterized protein</fullName>
    </submittedName>
</protein>
<dbReference type="AlphaFoldDB" id="A0A9P6AA93"/>
<name>A0A9P6AA93_9AGAM</name>
<dbReference type="EMBL" id="MU129746">
    <property type="protein sequence ID" value="KAF9502677.1"/>
    <property type="molecule type" value="Genomic_DNA"/>
</dbReference>
<reference evidence="2" key="1">
    <citation type="journal article" date="2020" name="Nat. Commun.">
        <title>Large-scale genome sequencing of mycorrhizal fungi provides insights into the early evolution of symbiotic traits.</title>
        <authorList>
            <person name="Miyauchi S."/>
            <person name="Kiss E."/>
            <person name="Kuo A."/>
            <person name="Drula E."/>
            <person name="Kohler A."/>
            <person name="Sanchez-Garcia M."/>
            <person name="Morin E."/>
            <person name="Andreopoulos B."/>
            <person name="Barry K.W."/>
            <person name="Bonito G."/>
            <person name="Buee M."/>
            <person name="Carver A."/>
            <person name="Chen C."/>
            <person name="Cichocki N."/>
            <person name="Clum A."/>
            <person name="Culley D."/>
            <person name="Crous P.W."/>
            <person name="Fauchery L."/>
            <person name="Girlanda M."/>
            <person name="Hayes R.D."/>
            <person name="Keri Z."/>
            <person name="LaButti K."/>
            <person name="Lipzen A."/>
            <person name="Lombard V."/>
            <person name="Magnuson J."/>
            <person name="Maillard F."/>
            <person name="Murat C."/>
            <person name="Nolan M."/>
            <person name="Ohm R.A."/>
            <person name="Pangilinan J."/>
            <person name="Pereira M.F."/>
            <person name="Perotto S."/>
            <person name="Peter M."/>
            <person name="Pfister S."/>
            <person name="Riley R."/>
            <person name="Sitrit Y."/>
            <person name="Stielow J.B."/>
            <person name="Szollosi G."/>
            <person name="Zifcakova L."/>
            <person name="Stursova M."/>
            <person name="Spatafora J.W."/>
            <person name="Tedersoo L."/>
            <person name="Vaario L.M."/>
            <person name="Yamada A."/>
            <person name="Yan M."/>
            <person name="Wang P."/>
            <person name="Xu J."/>
            <person name="Bruns T."/>
            <person name="Baldrian P."/>
            <person name="Vilgalys R."/>
            <person name="Dunand C."/>
            <person name="Henrissat B."/>
            <person name="Grigoriev I.V."/>
            <person name="Hibbett D."/>
            <person name="Nagy L.G."/>
            <person name="Martin F.M."/>
        </authorList>
    </citation>
    <scope>NUCLEOTIDE SEQUENCE</scope>
    <source>
        <strain evidence="2">UP504</strain>
    </source>
</reference>
<proteinExistence type="predicted"/>
<dbReference type="Proteomes" id="UP000886523">
    <property type="component" value="Unassembled WGS sequence"/>
</dbReference>
<sequence length="199" mass="22588">MDDMHETHPGSNQYEDHISADYDPNHRDGLLQLLRNDTLFVVRQVEVTNVFLDRYALLDGPIGGREILGQGRFPTWITVQNESTSRGECLCAYFCLRFYKHGGPETAGTASRSKLRIMTKHPWRLRHPDDRQTGCTSFCRFAHSRRLQASAHSPPNSSRSIASLPSPPSSPRLRKRDVGSTGPDCSYLLDIRTLATWKY</sequence>
<accession>A0A9P6AA93</accession>